<organism evidence="5">
    <name type="scientific">Aphanomyces astaci</name>
    <name type="common">Crayfish plague agent</name>
    <dbReference type="NCBI Taxonomy" id="112090"/>
    <lineage>
        <taxon>Eukaryota</taxon>
        <taxon>Sar</taxon>
        <taxon>Stramenopiles</taxon>
        <taxon>Oomycota</taxon>
        <taxon>Saprolegniomycetes</taxon>
        <taxon>Saprolegniales</taxon>
        <taxon>Verrucalvaceae</taxon>
        <taxon>Aphanomyces</taxon>
    </lineage>
</organism>
<feature type="repeat" description="TPR" evidence="3">
    <location>
        <begin position="60"/>
        <end position="93"/>
    </location>
</feature>
<dbReference type="OrthoDB" id="160195at2759"/>
<dbReference type="EMBL" id="KI913118">
    <property type="protein sequence ID" value="ETV85524.1"/>
    <property type="molecule type" value="Genomic_DNA"/>
</dbReference>
<dbReference type="InterPro" id="IPR050498">
    <property type="entry name" value="Ycf3"/>
</dbReference>
<dbReference type="InterPro" id="IPR019734">
    <property type="entry name" value="TPR_rpt"/>
</dbReference>
<feature type="region of interest" description="Disordered" evidence="4">
    <location>
        <begin position="1404"/>
        <end position="1442"/>
    </location>
</feature>
<dbReference type="Pfam" id="PF13181">
    <property type="entry name" value="TPR_8"/>
    <property type="match status" value="1"/>
</dbReference>
<feature type="compositionally biased region" description="Polar residues" evidence="4">
    <location>
        <begin position="1050"/>
        <end position="1059"/>
    </location>
</feature>
<dbReference type="GeneID" id="20805235"/>
<feature type="region of interest" description="Disordered" evidence="4">
    <location>
        <begin position="1362"/>
        <end position="1381"/>
    </location>
</feature>
<dbReference type="STRING" id="112090.W4H2Q8"/>
<reference evidence="5" key="1">
    <citation type="submission" date="2013-12" db="EMBL/GenBank/DDBJ databases">
        <title>The Genome Sequence of Aphanomyces astaci APO3.</title>
        <authorList>
            <consortium name="The Broad Institute Genomics Platform"/>
            <person name="Russ C."/>
            <person name="Tyler B."/>
            <person name="van West P."/>
            <person name="Dieguez-Uribeondo J."/>
            <person name="Young S.K."/>
            <person name="Zeng Q."/>
            <person name="Gargeya S."/>
            <person name="Fitzgerald M."/>
            <person name="Abouelleil A."/>
            <person name="Alvarado L."/>
            <person name="Chapman S.B."/>
            <person name="Gainer-Dewar J."/>
            <person name="Goldberg J."/>
            <person name="Griggs A."/>
            <person name="Gujja S."/>
            <person name="Hansen M."/>
            <person name="Howarth C."/>
            <person name="Imamovic A."/>
            <person name="Ireland A."/>
            <person name="Larimer J."/>
            <person name="McCowan C."/>
            <person name="Murphy C."/>
            <person name="Pearson M."/>
            <person name="Poon T.W."/>
            <person name="Priest M."/>
            <person name="Roberts A."/>
            <person name="Saif S."/>
            <person name="Shea T."/>
            <person name="Sykes S."/>
            <person name="Wortman J."/>
            <person name="Nusbaum C."/>
            <person name="Birren B."/>
        </authorList>
    </citation>
    <scope>NUCLEOTIDE SEQUENCE [LARGE SCALE GENOMIC DNA]</scope>
    <source>
        <strain evidence="5">APO3</strain>
    </source>
</reference>
<dbReference type="SUPFAM" id="SSF48452">
    <property type="entry name" value="TPR-like"/>
    <property type="match status" value="5"/>
</dbReference>
<evidence type="ECO:0000256" key="2">
    <source>
        <dbReference type="ARBA" id="ARBA00022803"/>
    </source>
</evidence>
<dbReference type="PANTHER" id="PTHR44858:SF1">
    <property type="entry name" value="UDP-N-ACETYLGLUCOSAMINE--PEPTIDE N-ACETYLGLUCOSAMINYLTRANSFERASE SPINDLY-RELATED"/>
    <property type="match status" value="1"/>
</dbReference>
<evidence type="ECO:0000256" key="3">
    <source>
        <dbReference type="PROSITE-ProRule" id="PRU00339"/>
    </source>
</evidence>
<evidence type="ECO:0008006" key="6">
    <source>
        <dbReference type="Google" id="ProtNLM"/>
    </source>
</evidence>
<keyword evidence="2 3" id="KW-0802">TPR repeat</keyword>
<feature type="repeat" description="TPR" evidence="3">
    <location>
        <begin position="679"/>
        <end position="712"/>
    </location>
</feature>
<dbReference type="SMART" id="SM00028">
    <property type="entry name" value="TPR"/>
    <property type="match status" value="13"/>
</dbReference>
<feature type="region of interest" description="Disordered" evidence="4">
    <location>
        <begin position="1050"/>
        <end position="1087"/>
    </location>
</feature>
<dbReference type="InterPro" id="IPR011990">
    <property type="entry name" value="TPR-like_helical_dom_sf"/>
</dbReference>
<dbReference type="PANTHER" id="PTHR44858">
    <property type="entry name" value="TETRATRICOPEPTIDE REPEAT PROTEIN 6"/>
    <property type="match status" value="1"/>
</dbReference>
<feature type="repeat" description="TPR" evidence="3">
    <location>
        <begin position="713"/>
        <end position="746"/>
    </location>
</feature>
<name>W4H2Q8_APHAT</name>
<dbReference type="PROSITE" id="PS50005">
    <property type="entry name" value="TPR"/>
    <property type="match status" value="4"/>
</dbReference>
<sequence>MHALLGESSLALDLWTKCLRQDPKFLVAHFLKGSLRAQQCLPDLALAEFLTVRNQLPAYPHVQMSIGYCYYLQGNVKRAVVELTEALAQHPADTDAWYTRGVCLQELLALPTAILDFGRVVALQPTHWRAWYQIGGALRYFESIVSIKDTYVSPAIEAMIDLHKCKDARSIDEKVFLCHQLLSQRAVRFNEVYMLPFEGYKDMSACIAYYPHDMDMYWYRGHLHQRYHNYDAAIDDLTSCILLTLHLGKPKGVHLQRYKKMVLARATLYTHEMQWELALDDLNEVLHYALKDNHVETSFLLHVYDKRCKVLVALKQYDAAIVEMESVLELSKDHVEWNDNSLVNMLLLANLHCHAAIEFQKRHQVGMYTTWRMHALLGESSLALDLWTKCLRQDPKFLVAHFLKGSLRAQQCLPDLALAEFLTRGMCHLLLKDYTSALYDFGKAAPHLRDGHAAVGYIHFCRKMYPDAIDAYSKFLDERSNDAKVLLYRGFSLYMHNERSLAMRDFEKALKVDAACWFGHFIRAFIYQEQGHGDKAMAAIGQCIDQFKHVRPFADTIEPVHSDRANPFFDGRLDVTLDKLKGLILPQPRNNKQYPQSNASPPLIGGTTAAAGDHRRRLRAMFLRAVRRVLFQSRVVFALEKCAFKATSASITLSKQLDKLTEMHPISPPQGTFTPDSVAWAYNLMGVLSASQFKWEEALRNFTMAIRAAPTKPIPHLNRGNVYMQMNAIDKALHEFREALKVDPTHAATMTNTALALRQLGQLEEACRHLYTAATQADDKPSTDQHRQLVYYALANVIRELNRNDEAIEWYTKAAAAMDTSSQDTTQTRMDHVKLAVYHNRGSTMHTQLKFKRALDDYSMALALQPQSFATRMNRAALFISTSKCYQAIQDLRVATSLNRDSATGHRLLRFCERWASALKVACHDFFYAFHAFPCFHDIDIASTTPFLDLHMFRFQQLSHPNHPSLEALEAMLNASESPDFPDMMWDALVHTQRGNFADAQRALLIAKYSTGTSVAEEQACLVWSAQIAHHLGDIPTAIASVEQALQRGRTTSSSSAITAPNHVASDVRGGGIPAEEPRRDTDDDQVQSIQSDLETYLGCLWRLHGHVVDATSAFQRAIAHRPSNFIALFNAASVYLHEGNYSCMLDVLFQIINVTVHALDKLDKPIVPTIPTSTAPFLYMPHDFATTFSRVSVLAGPTVLPICRAIQSVMDEYRGGMTCDVAKHVGRLCVLQGQLATHVEALRDAVQPTASKVTGELPSPRPLARTATRRSLRLRSASRRSFKPEDVKTLNLEDFNAAIAKCTAEMIQRPEAAVDEDAMADYVAQYDRVCAYIDASSASTATASSLTREFSRAMLSRQASFSKGLSRSGSNANSGGGSTAMLAQRTLGPMLSRHGESTSRILVASHNAPSGSSDAVPNDSAASSQSKDLTTSSSLRSRASL</sequence>
<dbReference type="Pfam" id="PF13432">
    <property type="entry name" value="TPR_16"/>
    <property type="match status" value="2"/>
</dbReference>
<feature type="repeat" description="TPR" evidence="3">
    <location>
        <begin position="835"/>
        <end position="868"/>
    </location>
</feature>
<accession>W4H2Q8</accession>
<dbReference type="RefSeq" id="XP_009825542.1">
    <property type="nucleotide sequence ID" value="XM_009827240.1"/>
</dbReference>
<protein>
    <recommendedName>
        <fullName evidence="6">UDP-N-acetylglucosamine--peptide N-acetylglucosaminyltransferase SPINDLY</fullName>
    </recommendedName>
</protein>
<gene>
    <name evidence="5" type="ORF">H257_03239</name>
</gene>
<proteinExistence type="predicted"/>
<dbReference type="VEuPathDB" id="FungiDB:H257_03239"/>
<keyword evidence="1" id="KW-0677">Repeat</keyword>
<evidence type="ECO:0000313" key="5">
    <source>
        <dbReference type="EMBL" id="ETV85524.1"/>
    </source>
</evidence>
<feature type="compositionally biased region" description="Low complexity" evidence="4">
    <location>
        <begin position="1365"/>
        <end position="1374"/>
    </location>
</feature>
<dbReference type="Gene3D" id="1.25.40.10">
    <property type="entry name" value="Tetratricopeptide repeat domain"/>
    <property type="match status" value="6"/>
</dbReference>
<feature type="compositionally biased region" description="Low complexity" evidence="4">
    <location>
        <begin position="1424"/>
        <end position="1442"/>
    </location>
</feature>
<evidence type="ECO:0000256" key="4">
    <source>
        <dbReference type="SAM" id="MobiDB-lite"/>
    </source>
</evidence>
<evidence type="ECO:0000256" key="1">
    <source>
        <dbReference type="ARBA" id="ARBA00022737"/>
    </source>
</evidence>